<protein>
    <submittedName>
        <fullName evidence="1">Nas2-N domain-containing protein</fullName>
    </submittedName>
</protein>
<dbReference type="PANTHER" id="PTHR12651">
    <property type="entry name" value="26S PROTEASOME NON-ATPASE REGULATORY SUBUNIT 9"/>
    <property type="match status" value="1"/>
</dbReference>
<dbReference type="OrthoDB" id="72325at2759"/>
<dbReference type="GO" id="GO:0005634">
    <property type="term" value="C:nucleus"/>
    <property type="evidence" value="ECO:0007669"/>
    <property type="project" value="TreeGrafter"/>
</dbReference>
<accession>A0A146IKS2</accession>
<organism evidence="1 2">
    <name type="scientific">Mycena chlorophos</name>
    <name type="common">Agaric fungus</name>
    <name type="synonym">Agaricus chlorophos</name>
    <dbReference type="NCBI Taxonomy" id="658473"/>
    <lineage>
        <taxon>Eukaryota</taxon>
        <taxon>Fungi</taxon>
        <taxon>Dikarya</taxon>
        <taxon>Basidiomycota</taxon>
        <taxon>Agaricomycotina</taxon>
        <taxon>Agaricomycetes</taxon>
        <taxon>Agaricomycetidae</taxon>
        <taxon>Agaricales</taxon>
        <taxon>Marasmiineae</taxon>
        <taxon>Mycenaceae</taxon>
        <taxon>Mycena</taxon>
    </lineage>
</organism>
<dbReference type="PANTHER" id="PTHR12651:SF1">
    <property type="entry name" value="26S PROTEASOME NON-ATPASE REGULATORY SUBUNIT 9"/>
    <property type="match status" value="1"/>
</dbReference>
<dbReference type="Proteomes" id="UP000613580">
    <property type="component" value="Unassembled WGS sequence"/>
</dbReference>
<dbReference type="EMBL" id="JACAZE010000014">
    <property type="protein sequence ID" value="KAF7299543.1"/>
    <property type="molecule type" value="Genomic_DNA"/>
</dbReference>
<dbReference type="GO" id="GO:0005737">
    <property type="term" value="C:cytoplasm"/>
    <property type="evidence" value="ECO:0007669"/>
    <property type="project" value="TreeGrafter"/>
</dbReference>
<name>A0A146IKS2_MYCCL</name>
<dbReference type="InterPro" id="IPR040815">
    <property type="entry name" value="Nas2_N"/>
</dbReference>
<dbReference type="InterPro" id="IPR036034">
    <property type="entry name" value="PDZ_sf"/>
</dbReference>
<dbReference type="Gene3D" id="6.10.140.1710">
    <property type="match status" value="1"/>
</dbReference>
<evidence type="ECO:0000313" key="1">
    <source>
        <dbReference type="EMBL" id="KAF7299543.1"/>
    </source>
</evidence>
<dbReference type="SUPFAM" id="SSF50156">
    <property type="entry name" value="PDZ domain-like"/>
    <property type="match status" value="1"/>
</dbReference>
<gene>
    <name evidence="1" type="ORF">HMN09_00959500</name>
</gene>
<proteinExistence type="predicted"/>
<dbReference type="Pfam" id="PF18265">
    <property type="entry name" value="Nas2_N"/>
    <property type="match status" value="1"/>
</dbReference>
<dbReference type="InterPro" id="IPR035269">
    <property type="entry name" value="PSMD9"/>
</dbReference>
<dbReference type="GO" id="GO:0070682">
    <property type="term" value="P:proteasome regulatory particle assembly"/>
    <property type="evidence" value="ECO:0007669"/>
    <property type="project" value="InterPro"/>
</dbReference>
<reference evidence="1" key="1">
    <citation type="submission" date="2020-05" db="EMBL/GenBank/DDBJ databases">
        <title>Mycena genomes resolve the evolution of fungal bioluminescence.</title>
        <authorList>
            <person name="Tsai I.J."/>
        </authorList>
    </citation>
    <scope>NUCLEOTIDE SEQUENCE</scope>
    <source>
        <strain evidence="1">110903Hualien_Pintung</strain>
    </source>
</reference>
<keyword evidence="2" id="KW-1185">Reference proteome</keyword>
<sequence>MAAVATAELFPAGLPTPTTPAETARALMARRQAIDDSLQFYAAELGEVGMNGPLVDAEGYPRPDIDIYRVREARKSIIELRNDRLAVMDKLAEVLQSVYDPSEQASSDPAPGNLKAFAKVEGVTEGSPAHEAGLLRDDLIVQFHTLTQRSFRTSSLKALVDVVTENENRSILLKVQRQGQTVSLTMVPKRWAGRGFLGCHIVPYSPP</sequence>
<comment type="caution">
    <text evidence="1">The sequence shown here is derived from an EMBL/GenBank/DDBJ whole genome shotgun (WGS) entry which is preliminary data.</text>
</comment>
<dbReference type="AlphaFoldDB" id="A0A146IKS2"/>
<dbReference type="FunFam" id="2.30.42.10:FF:000107">
    <property type="entry name" value="26S proteasome non-ATPase regulatory subunit 9"/>
    <property type="match status" value="1"/>
</dbReference>
<dbReference type="Gene3D" id="2.30.42.10">
    <property type="match status" value="1"/>
</dbReference>
<evidence type="ECO:0000313" key="2">
    <source>
        <dbReference type="Proteomes" id="UP000613580"/>
    </source>
</evidence>